<evidence type="ECO:0000259" key="1">
    <source>
        <dbReference type="Pfam" id="PF24963"/>
    </source>
</evidence>
<dbReference type="InterPro" id="IPR056670">
    <property type="entry name" value="DUF7768"/>
</dbReference>
<reference evidence="2" key="1">
    <citation type="journal article" date="2015" name="Nature">
        <title>Complex archaea that bridge the gap between prokaryotes and eukaryotes.</title>
        <authorList>
            <person name="Spang A."/>
            <person name="Saw J.H."/>
            <person name="Jorgensen S.L."/>
            <person name="Zaremba-Niedzwiedzka K."/>
            <person name="Martijn J."/>
            <person name="Lind A.E."/>
            <person name="van Eijk R."/>
            <person name="Schleper C."/>
            <person name="Guy L."/>
            <person name="Ettema T.J."/>
        </authorList>
    </citation>
    <scope>NUCLEOTIDE SEQUENCE</scope>
</reference>
<evidence type="ECO:0000313" key="2">
    <source>
        <dbReference type="EMBL" id="KKN47410.1"/>
    </source>
</evidence>
<organism evidence="2">
    <name type="scientific">marine sediment metagenome</name>
    <dbReference type="NCBI Taxonomy" id="412755"/>
    <lineage>
        <taxon>unclassified sequences</taxon>
        <taxon>metagenomes</taxon>
        <taxon>ecological metagenomes</taxon>
    </lineage>
</organism>
<feature type="domain" description="DUF7768" evidence="1">
    <location>
        <begin position="98"/>
        <end position="193"/>
    </location>
</feature>
<protein>
    <recommendedName>
        <fullName evidence="1">DUF7768 domain-containing protein</fullName>
    </recommendedName>
</protein>
<accession>A0A0F9QT14</accession>
<dbReference type="EMBL" id="LAZR01001278">
    <property type="protein sequence ID" value="KKN47410.1"/>
    <property type="molecule type" value="Genomic_DNA"/>
</dbReference>
<sequence length="208" mass="22438">MNDGETVFSRGSDKIEGSNESVHVRGSDVVFGEIPKAIAPAAFVPLKPFHASKHKAAEVEGASCFVCGKALGPVVGTYVRGIGFRHTTTCEERGPKRLVLVESPYKGGGDRVDYARAALLDSLGRNEAPMLSHLLYTQVLDDDTPTDRYTGMLAGWAWLDVVAAVVVYDDLGISNGMAEGITRARSVGVPIERRQIPGWTTQHRKEGN</sequence>
<proteinExistence type="predicted"/>
<gene>
    <name evidence="2" type="ORF">LCGC14_0663230</name>
</gene>
<dbReference type="AlphaFoldDB" id="A0A0F9QT14"/>
<dbReference type="Pfam" id="PF24963">
    <property type="entry name" value="DUF7768"/>
    <property type="match status" value="1"/>
</dbReference>
<comment type="caution">
    <text evidence="2">The sequence shown here is derived from an EMBL/GenBank/DDBJ whole genome shotgun (WGS) entry which is preliminary data.</text>
</comment>
<name>A0A0F9QT14_9ZZZZ</name>